<dbReference type="EMBL" id="JAULSV010000004">
    <property type="protein sequence ID" value="KAK0646672.1"/>
    <property type="molecule type" value="Genomic_DNA"/>
</dbReference>
<dbReference type="GO" id="GO:0006405">
    <property type="term" value="P:RNA export from nucleus"/>
    <property type="evidence" value="ECO:0007669"/>
    <property type="project" value="TreeGrafter"/>
</dbReference>
<dbReference type="Pfam" id="PF21093">
    <property type="entry name" value="Nup188_N-subdom_III"/>
    <property type="match status" value="1"/>
</dbReference>
<dbReference type="Pfam" id="PF21094">
    <property type="entry name" value="Nup188_SH3-like"/>
    <property type="match status" value="1"/>
</dbReference>
<keyword evidence="2" id="KW-0813">Transport</keyword>
<dbReference type="InterPro" id="IPR048883">
    <property type="entry name" value="Nup188_N-subdom_III"/>
</dbReference>
<keyword evidence="3" id="KW-0509">mRNA transport</keyword>
<keyword evidence="5" id="KW-0811">Translocation</keyword>
<dbReference type="GO" id="GO:0006606">
    <property type="term" value="P:protein import into nucleus"/>
    <property type="evidence" value="ECO:0007669"/>
    <property type="project" value="TreeGrafter"/>
</dbReference>
<gene>
    <name evidence="13" type="ORF">B0T16DRAFT_330541</name>
</gene>
<dbReference type="InterPro" id="IPR044840">
    <property type="entry name" value="Nup188"/>
</dbReference>
<dbReference type="Pfam" id="PF18378">
    <property type="entry name" value="Nup188_C"/>
    <property type="match status" value="1"/>
</dbReference>
<evidence type="ECO:0000313" key="13">
    <source>
        <dbReference type="EMBL" id="KAK0646672.1"/>
    </source>
</evidence>
<reference evidence="13" key="1">
    <citation type="submission" date="2023-06" db="EMBL/GenBank/DDBJ databases">
        <title>Genome-scale phylogeny and comparative genomics of the fungal order Sordariales.</title>
        <authorList>
            <consortium name="Lawrence Berkeley National Laboratory"/>
            <person name="Hensen N."/>
            <person name="Bonometti L."/>
            <person name="Westerberg I."/>
            <person name="Brannstrom I.O."/>
            <person name="Guillou S."/>
            <person name="Cros-Aarteil S."/>
            <person name="Calhoun S."/>
            <person name="Haridas S."/>
            <person name="Kuo A."/>
            <person name="Mondo S."/>
            <person name="Pangilinan J."/>
            <person name="Riley R."/>
            <person name="Labutti K."/>
            <person name="Andreopoulos B."/>
            <person name="Lipzen A."/>
            <person name="Chen C."/>
            <person name="Yanf M."/>
            <person name="Daum C."/>
            <person name="Ng V."/>
            <person name="Clum A."/>
            <person name="Steindorff A."/>
            <person name="Ohm R."/>
            <person name="Martin F."/>
            <person name="Silar P."/>
            <person name="Natvig D."/>
            <person name="Lalanne C."/>
            <person name="Gautier V."/>
            <person name="Ament-Velasquez S.L."/>
            <person name="Kruys A."/>
            <person name="Hutchinson M.I."/>
            <person name="Powell A.J."/>
            <person name="Barry K."/>
            <person name="Miller A.N."/>
            <person name="Grigoriev I.V."/>
            <person name="Debuchy R."/>
            <person name="Gladieux P."/>
            <person name="Thoren M.H."/>
            <person name="Johannesson H."/>
        </authorList>
    </citation>
    <scope>NUCLEOTIDE SEQUENCE</scope>
    <source>
        <strain evidence="13">SMH2532-1</strain>
    </source>
</reference>
<evidence type="ECO:0000259" key="11">
    <source>
        <dbReference type="Pfam" id="PF18378"/>
    </source>
</evidence>
<evidence type="ECO:0000256" key="9">
    <source>
        <dbReference type="ARBA" id="ARBA00040174"/>
    </source>
</evidence>
<evidence type="ECO:0000259" key="12">
    <source>
        <dbReference type="Pfam" id="PF21093"/>
    </source>
</evidence>
<dbReference type="Proteomes" id="UP001174936">
    <property type="component" value="Unassembled WGS sequence"/>
</dbReference>
<comment type="similarity">
    <text evidence="8">Belongs to the Nup188 family.</text>
</comment>
<dbReference type="InterPro" id="IPR041634">
    <property type="entry name" value="Nup188_C"/>
</dbReference>
<proteinExistence type="inferred from homology"/>
<evidence type="ECO:0000256" key="7">
    <source>
        <dbReference type="ARBA" id="ARBA00023242"/>
    </source>
</evidence>
<accession>A0AA40CQ90</accession>
<evidence type="ECO:0000256" key="4">
    <source>
        <dbReference type="ARBA" id="ARBA00022927"/>
    </source>
</evidence>
<sequence length="1817" mass="200086">MASVTDRTYFPPLGECLSGKIALLSWKSVASALEHTSDDLLASAAVATFLKDAYVLQLLKGPAKAFEPPSAQSKTDYETKTAAINVVPTPDDPYNINEIKADALWLSSAAKVNEVAALRIAVLEYLTRAQSHLTGPLSTQDVVNIQEAAGISDAQASSILALLNVSAVADAEATHADFETETSRRKRILTTYLSERRSFLSAADSLITFLLHSTPASMGIRVDALRRNIAILGFKFDEAASMNISAFEELVPKYFEYLEGCLIRSGSSPEIKEPEILTEALQVDWTRTALTEAIHAMSLAFQVIDLAGKAFALPDVVSQWFRLMGAFDFLDPVFGEPDMIAELVWPLRSLVSAISLKLINVERSISHLHHEIDLAEVEDPYLASSDILNQIHATVCGAAEAGSVTASPVALAWSLVVHHMYLAYQERAERRDLLQNQRAQDGFELENAPAAHGTGRRNSAGSIVSIEKSSYDLFLVSHQLDRDTQVAERLAMMATTHGQTYDFIAEISPRLGSGQLAAFRPAVGRRVRAVFLDLLKVTFPIIGFRGESVSALLSILSAGQQYWDLHPDSSLAVTKEVASLMLEDERLMNTYLFQARCHYPLEFTPFASLSRVLSTSLRSDNGTSEAIMNLLLKTPSLTLDWRPNWNGYELVFEDENTNSFQLNQDIDLFMPSRISRRRFVQEEGVVIPAGTVGRFISEDSGSRVAILDYEHSALALLGKRLETVDPHETGLSLLTPEEVAESISLLATVLRTEVLRAKTADAAIDAGTAVLKEVSRILPRAKDIIVVICDILDGLIQEDLANLDGAKIAGITSCLQFLHATLQVAPGRVWAYMTRCGLINGDARAGRLSRLTGSLDVFAERFEFLSSAVKLFSSLVDSAMTSAVQRRTATASGSRSKVEENPWLGTSDKLLSRVTLSIAQTTIDVFENSVTWRFPSEVDRSVLVNDVVGIQQKLLTYTFSIGSTDSPNTLTGCLEPAARYIVESFVSASSSSLRFQPLLATLLVAFQIPDSTLFPRRFQIVSARLLAVLDFSTSLLRVANYLEQPSGTIQNQLFKSASLVARLPAVRRTFKVPSITLLSALVESAGKGNGEPPSLLGYLGPQISRSFIQIVSQLDRPFDHVPEVISMWKFFSTIMRNRQQWMANCLLTGKTPREALKGDSKSAKLSPDSVLATALGKLRAINTIPSEEAMAVLDFFTSVQNYWPWTVFALQKEEPFLADLRSYVRALRAPAVVSKTDAKEAGYQARIAAYIAETFAMQLYHLRQMGQQEKFATEVVNDLDYFLRNGVQVSEYNASLHANFTKNFSKRYPGCTPDDFKRTVLMPRDLGTQYFYALDFAEALLNYDSAWVGPKKNGFRHEMETANLNLSLVEAEVALFHAWEYLLLELSVCLLPKNATVTKQMLQVAEQCLESNQRAQPPEGIFVRLLHSRANLALTLLQRLAGSSQLPKDINPPLSKIAAAIYSVEEPFSEENISYYRTLLKILFVVLKGSRHSANSEAPRTPGDNSVAVTQQVLTILDRVVARAFRTLVTLVHEPESATTPEDLALITAVLQACLSVPGIEQCQVQILNIMASFEVLQSATSLFSWADKLADRGDPIYGELALLFLLELSALPTIAEQLAIDGLLSHITTANLTGFMRRDNVSPFADNAGAARCYGIWAKGILPLLLNILRSLGATIAPEVAYVLNQFPNLLRASAERFEAPGISRTISREAQTVALIAVAEINSLALLTRVLAVLRLNNQRDIPEVQWDAATVLENVEFWLASRKVLRERLLPLGPRESDWRAMKASEGSGCENLLEEKVVVQLEAVRDVLSEDLE</sequence>
<dbReference type="PANTHER" id="PTHR31431">
    <property type="entry name" value="NUCLEOPORIN NUP188 HOMOLOG"/>
    <property type="match status" value="1"/>
</dbReference>
<keyword evidence="4" id="KW-0653">Protein transport</keyword>
<evidence type="ECO:0000256" key="6">
    <source>
        <dbReference type="ARBA" id="ARBA00023132"/>
    </source>
</evidence>
<protein>
    <recommendedName>
        <fullName evidence="9">Nucleoporin NUP188</fullName>
    </recommendedName>
</protein>
<evidence type="ECO:0000313" key="14">
    <source>
        <dbReference type="Proteomes" id="UP001174936"/>
    </source>
</evidence>
<keyword evidence="7" id="KW-0539">Nucleus</keyword>
<feature type="domain" description="Nucleoporin Nup188 N-terminal subdomain III" evidence="12">
    <location>
        <begin position="707"/>
        <end position="1150"/>
    </location>
</feature>
<evidence type="ECO:0000256" key="2">
    <source>
        <dbReference type="ARBA" id="ARBA00022448"/>
    </source>
</evidence>
<evidence type="ECO:0000259" key="10">
    <source>
        <dbReference type="Pfam" id="PF10487"/>
    </source>
</evidence>
<keyword evidence="14" id="KW-1185">Reference proteome</keyword>
<dbReference type="GO" id="GO:0044611">
    <property type="term" value="C:nuclear pore inner ring"/>
    <property type="evidence" value="ECO:0007669"/>
    <property type="project" value="TreeGrafter"/>
</dbReference>
<dbReference type="GO" id="GO:0051028">
    <property type="term" value="P:mRNA transport"/>
    <property type="evidence" value="ECO:0007669"/>
    <property type="project" value="UniProtKB-KW"/>
</dbReference>
<dbReference type="GO" id="GO:0017056">
    <property type="term" value="F:structural constituent of nuclear pore"/>
    <property type="evidence" value="ECO:0007669"/>
    <property type="project" value="InterPro"/>
</dbReference>
<evidence type="ECO:0000256" key="5">
    <source>
        <dbReference type="ARBA" id="ARBA00023010"/>
    </source>
</evidence>
<comment type="subcellular location">
    <subcellularLocation>
        <location evidence="1">Nucleus</location>
        <location evidence="1">Nuclear pore complex</location>
    </subcellularLocation>
</comment>
<evidence type="ECO:0000256" key="3">
    <source>
        <dbReference type="ARBA" id="ARBA00022816"/>
    </source>
</evidence>
<comment type="caution">
    <text evidence="13">The sequence shown here is derived from an EMBL/GenBank/DDBJ whole genome shotgun (WGS) entry which is preliminary data.</text>
</comment>
<dbReference type="PANTHER" id="PTHR31431:SF1">
    <property type="entry name" value="NUCLEOPORIN NUP188"/>
    <property type="match status" value="1"/>
</dbReference>
<evidence type="ECO:0000256" key="8">
    <source>
        <dbReference type="ARBA" id="ARBA00038387"/>
    </source>
</evidence>
<dbReference type="Gene3D" id="1.25.10.70">
    <property type="match status" value="1"/>
</dbReference>
<keyword evidence="6" id="KW-0906">Nuclear pore complex</keyword>
<feature type="domain" description="Nucleoporin Nup188 N-terminal" evidence="10">
    <location>
        <begin position="144"/>
        <end position="431"/>
    </location>
</feature>
<feature type="domain" description="Nuclear pore protein Nup188 C-terminal" evidence="11">
    <location>
        <begin position="1455"/>
        <end position="1812"/>
    </location>
</feature>
<dbReference type="InterPro" id="IPR018864">
    <property type="entry name" value="Nucleoporin_Nup188_N"/>
</dbReference>
<evidence type="ECO:0000256" key="1">
    <source>
        <dbReference type="ARBA" id="ARBA00004567"/>
    </source>
</evidence>
<dbReference type="Pfam" id="PF10487">
    <property type="entry name" value="Nup188_N"/>
    <property type="match status" value="1"/>
</dbReference>
<name>A0AA40CQ90_9PEZI</name>
<organism evidence="13 14">
    <name type="scientific">Cercophora newfieldiana</name>
    <dbReference type="NCBI Taxonomy" id="92897"/>
    <lineage>
        <taxon>Eukaryota</taxon>
        <taxon>Fungi</taxon>
        <taxon>Dikarya</taxon>
        <taxon>Ascomycota</taxon>
        <taxon>Pezizomycotina</taxon>
        <taxon>Sordariomycetes</taxon>
        <taxon>Sordariomycetidae</taxon>
        <taxon>Sordariales</taxon>
        <taxon>Lasiosphaeriaceae</taxon>
        <taxon>Cercophora</taxon>
    </lineage>
</organism>